<keyword evidence="1" id="KW-0812">Transmembrane</keyword>
<evidence type="ECO:0000256" key="1">
    <source>
        <dbReference type="SAM" id="Phobius"/>
    </source>
</evidence>
<name>A0A183DRZ9_9BILA</name>
<keyword evidence="1" id="KW-1133">Transmembrane helix</keyword>
<proteinExistence type="predicted"/>
<reference evidence="2 3" key="2">
    <citation type="submission" date="2018-11" db="EMBL/GenBank/DDBJ databases">
        <authorList>
            <consortium name="Pathogen Informatics"/>
        </authorList>
    </citation>
    <scope>NUCLEOTIDE SEQUENCE [LARGE SCALE GENOMIC DNA]</scope>
</reference>
<protein>
    <submittedName>
        <fullName evidence="4">Inner membrane protein</fullName>
    </submittedName>
</protein>
<dbReference type="WBParaSite" id="GPUH_0001150401-mRNA-1">
    <property type="protein sequence ID" value="GPUH_0001150401-mRNA-1"/>
    <property type="gene ID" value="GPUH_0001150401"/>
</dbReference>
<gene>
    <name evidence="2" type="ORF">GPUH_LOCUS11490</name>
</gene>
<evidence type="ECO:0000313" key="3">
    <source>
        <dbReference type="Proteomes" id="UP000271098"/>
    </source>
</evidence>
<evidence type="ECO:0000313" key="2">
    <source>
        <dbReference type="EMBL" id="VDN18846.1"/>
    </source>
</evidence>
<sequence length="86" mass="9587">MKPGPSDECWNFIDGLAIWRGCVGLSGWFAEALRSMSSTGYAASLVVLGAAPSLLLWLSWRRGYRLSSEVEHWGVCMGAYVRMMRQ</sequence>
<reference evidence="4" key="1">
    <citation type="submission" date="2016-06" db="UniProtKB">
        <authorList>
            <consortium name="WormBaseParasite"/>
        </authorList>
    </citation>
    <scope>IDENTIFICATION</scope>
</reference>
<dbReference type="AlphaFoldDB" id="A0A183DRZ9"/>
<accession>A0A183DRZ9</accession>
<organism evidence="4">
    <name type="scientific">Gongylonema pulchrum</name>
    <dbReference type="NCBI Taxonomy" id="637853"/>
    <lineage>
        <taxon>Eukaryota</taxon>
        <taxon>Metazoa</taxon>
        <taxon>Ecdysozoa</taxon>
        <taxon>Nematoda</taxon>
        <taxon>Chromadorea</taxon>
        <taxon>Rhabditida</taxon>
        <taxon>Spirurina</taxon>
        <taxon>Spiruromorpha</taxon>
        <taxon>Spiruroidea</taxon>
        <taxon>Gongylonematidae</taxon>
        <taxon>Gongylonema</taxon>
    </lineage>
</organism>
<evidence type="ECO:0000313" key="4">
    <source>
        <dbReference type="WBParaSite" id="GPUH_0001150401-mRNA-1"/>
    </source>
</evidence>
<feature type="transmembrane region" description="Helical" evidence="1">
    <location>
        <begin position="41"/>
        <end position="60"/>
    </location>
</feature>
<dbReference type="EMBL" id="UYRT01078592">
    <property type="protein sequence ID" value="VDN18846.1"/>
    <property type="molecule type" value="Genomic_DNA"/>
</dbReference>
<dbReference type="Proteomes" id="UP000271098">
    <property type="component" value="Unassembled WGS sequence"/>
</dbReference>
<keyword evidence="3" id="KW-1185">Reference proteome</keyword>
<keyword evidence="1" id="KW-0472">Membrane</keyword>